<comment type="similarity">
    <text evidence="2 10 11">Belongs to the RNA polymerase beta' chain family.</text>
</comment>
<evidence type="ECO:0000256" key="9">
    <source>
        <dbReference type="ARBA" id="ARBA00048552"/>
    </source>
</evidence>
<evidence type="ECO:0000259" key="12">
    <source>
        <dbReference type="SMART" id="SM00663"/>
    </source>
</evidence>
<feature type="domain" description="RNA polymerase N-terminal" evidence="12">
    <location>
        <begin position="232"/>
        <end position="511"/>
    </location>
</feature>
<dbReference type="SMART" id="SM00663">
    <property type="entry name" value="RPOLA_N"/>
    <property type="match status" value="1"/>
</dbReference>
<dbReference type="Pfam" id="PF05000">
    <property type="entry name" value="RNA_pol_Rpb1_4"/>
    <property type="match status" value="1"/>
</dbReference>
<keyword evidence="5 10" id="KW-0548">Nucleotidyltransferase</keyword>
<evidence type="ECO:0000256" key="11">
    <source>
        <dbReference type="RuleBase" id="RU004279"/>
    </source>
</evidence>
<protein>
    <recommendedName>
        <fullName evidence="10">DNA-directed RNA polymerase subunit beta'</fullName>
        <shortName evidence="10">RNAP subunit beta'</shortName>
        <ecNumber evidence="10">2.7.7.6</ecNumber>
    </recommendedName>
    <alternativeName>
        <fullName evidence="10">RNA polymerase subunit beta'</fullName>
    </alternativeName>
    <alternativeName>
        <fullName evidence="10">Transcriptase subunit beta'</fullName>
    </alternativeName>
</protein>
<dbReference type="InterPro" id="IPR007080">
    <property type="entry name" value="RNA_pol_Rpb1_1"/>
</dbReference>
<dbReference type="InterPro" id="IPR006592">
    <property type="entry name" value="RNA_pol_N"/>
</dbReference>
<feature type="binding site" evidence="10">
    <location>
        <position position="67"/>
    </location>
    <ligand>
        <name>Zn(2+)</name>
        <dbReference type="ChEBI" id="CHEBI:29105"/>
        <label>1</label>
    </ligand>
</feature>
<dbReference type="Pfam" id="PF00623">
    <property type="entry name" value="RNA_pol_Rpb1_2"/>
    <property type="match status" value="1"/>
</dbReference>
<feature type="binding site" evidence="10">
    <location>
        <position position="65"/>
    </location>
    <ligand>
        <name>Zn(2+)</name>
        <dbReference type="ChEBI" id="CHEBI:29105"/>
        <label>1</label>
    </ligand>
</feature>
<dbReference type="EMBL" id="WPAF01000010">
    <property type="protein sequence ID" value="KAF0134290.1"/>
    <property type="molecule type" value="Genomic_DNA"/>
</dbReference>
<accession>A0A833L1A4</accession>
<evidence type="ECO:0000256" key="8">
    <source>
        <dbReference type="ARBA" id="ARBA00023163"/>
    </source>
</evidence>
<evidence type="ECO:0000256" key="5">
    <source>
        <dbReference type="ARBA" id="ARBA00022695"/>
    </source>
</evidence>
<evidence type="ECO:0000256" key="3">
    <source>
        <dbReference type="ARBA" id="ARBA00022478"/>
    </source>
</evidence>
<sequence>MALAKKEELVDFDLIKIGLASPERILNWSRGEVEKPETINYRTFKPERRGLFDERIFGPVKDWECQCGKYKRVRYRGITCERCGVEVTTSRVRRERMGHIKLAVPVVHIWFLRSVPGYMSMLLDIPGKSLEEVVYYDSYLVIEASTGPKSKIKVGQVLKEIEYAEAKEKFEGMFKAETGSKAIRDLLAKIDIGELVSKLRRELKSSEGTKRLKIIKRLRIAEAFLSSGNQPEWMIMEVLPVLPPDLRPMVQLEGGRFATSDLNDLYRRVLNRNNRLKKMINMGAPDMIVRNEKRMLQEAVDVLIDNGRRKRSVVGSTGRPLRSLTDIIEGKQGRFRQNLLGKRADYSGRSVIVVGPSLKLHQCGLPKEMALELFKPFVIRKLTERGFSQNVKSAKRMIERGEIVVWDILEEVIKGHPVLLNRAPTLHRLGVQAFEPVLVEGKAIQIHPLVCSAFNADFDGDQMAVHVPLLPEAQVEARLMMLASNNILSPASGRPIITPTQDMVLGIYYMTVLDDKQTLGVGLVFANEWEAMLAHDLDQIHLHSKIKVRKDGKIFETTVGRIKFNFIIERVISQRAPGKEKQPYINEVVNKKAIEKIIMESYFKYGSAVTAEIANEIKRIGFKYATIAGVSIAIDDLKIPEAKKGIIQKAEEEVSELERLQKEGMLTAKEQFIRALDIWSAVTEDVTNAMLEGFDKLNSVYMMAFSGARGNVQQVRQLAGIRGLMADPSGNIISIPIKTNFKEGLTVTEYFISCYGARKGLVDTALRTADSGYLTRRLVDVSQDVLINEEDCGTDDGIVLSSVREGFEEMIPLSVRVVGRIPVKNVVDIVSGKAIAKAGEEITEEVAQKIQESGIEKVEVRSPLSCRVKRGLCRMCYGKDLSTGAVVNIGEAVGILAAQSIGEPGTQLTMRTFHIGGVALRKASKGSIKSKHNGTASFGEGIEIRDFEDDSGNKVKLVSRSGTLILKIKDKKEEYLMPVGAMLKVKTGDDVKSGGVLAEYDATYDYLTASTPGKIKYINLEVFHRRKRVGSKTIVEIIAKKDGEILIYNPKMEKEYKTDNKPFAKFGDKITAGDELSSGVVCKSSGVVIEASKGSMTVVPGESYFIISGSRIVIEDGDSVDSYDVLAKVESIRHDPSKTRDIIQGLPKVEELFEARRPRDAAILAEADGVISISEREGARIITLLGKDAEKSEYLIPYGIRLRVAQGDRVHKGAVLTEGTVNPHDVLRIIGISAVQKHLVDEIQKIYKSQGVTINDKHIEVIVRQMTKRVRVIKPGETMLLPGELIDVLTLEKINKGTKDAAEGEDVLLGITKASLTTESFISAASFQETARVLTDAAIRGKTDEMYGLKENVIIGRLIPAGTGFSDYRNIELVPSAKE</sequence>
<feature type="binding site" evidence="10">
    <location>
        <position position="876"/>
    </location>
    <ligand>
        <name>Zn(2+)</name>
        <dbReference type="ChEBI" id="CHEBI:29105"/>
        <label>2</label>
    </ligand>
</feature>
<keyword evidence="6 10" id="KW-0479">Metal-binding</keyword>
<dbReference type="InterPro" id="IPR012754">
    <property type="entry name" value="DNA-dir_RpoC_beta_prime_bact"/>
</dbReference>
<dbReference type="CDD" id="cd02655">
    <property type="entry name" value="RNAP_beta'_C"/>
    <property type="match status" value="1"/>
</dbReference>
<evidence type="ECO:0000313" key="13">
    <source>
        <dbReference type="EMBL" id="KAF0134290.1"/>
    </source>
</evidence>
<keyword evidence="8 10" id="KW-0804">Transcription</keyword>
<name>A0A833L1A4_UNCSA</name>
<dbReference type="InterPro" id="IPR007083">
    <property type="entry name" value="RNA_pol_Rpb1_4"/>
</dbReference>
<evidence type="ECO:0000256" key="2">
    <source>
        <dbReference type="ARBA" id="ARBA00006460"/>
    </source>
</evidence>
<dbReference type="Gene3D" id="4.10.860.120">
    <property type="entry name" value="RNA polymerase II, clamp domain"/>
    <property type="match status" value="1"/>
</dbReference>
<evidence type="ECO:0000256" key="7">
    <source>
        <dbReference type="ARBA" id="ARBA00022833"/>
    </source>
</evidence>
<dbReference type="GO" id="GO:0003677">
    <property type="term" value="F:DNA binding"/>
    <property type="evidence" value="ECO:0007669"/>
    <property type="project" value="UniProtKB-UniRule"/>
</dbReference>
<dbReference type="PANTHER" id="PTHR19376:SF54">
    <property type="entry name" value="DNA-DIRECTED RNA POLYMERASE SUBUNIT BETA"/>
    <property type="match status" value="1"/>
</dbReference>
<dbReference type="Gene3D" id="2.40.50.100">
    <property type="match status" value="2"/>
</dbReference>
<reference evidence="13 14" key="1">
    <citation type="submission" date="2019-12" db="EMBL/GenBank/DDBJ databases">
        <authorList>
            <person name="Wolfe R."/>
            <person name="Danczak R."/>
            <person name="Wilkins M."/>
        </authorList>
    </citation>
    <scope>NUCLEOTIDE SEQUENCE [LARGE SCALE GENOMIC DNA]</scope>
    <source>
        <strain evidence="13">X2_MaxBin.013</strain>
    </source>
</reference>
<dbReference type="CDD" id="cd01609">
    <property type="entry name" value="RNAP_beta'_N"/>
    <property type="match status" value="1"/>
</dbReference>
<dbReference type="Gene3D" id="1.10.274.100">
    <property type="entry name" value="RNA polymerase Rpb1, domain 3"/>
    <property type="match status" value="2"/>
</dbReference>
<feature type="binding site" evidence="10">
    <location>
        <position position="792"/>
    </location>
    <ligand>
        <name>Zn(2+)</name>
        <dbReference type="ChEBI" id="CHEBI:29105"/>
        <label>2</label>
    </ligand>
</feature>
<dbReference type="PANTHER" id="PTHR19376">
    <property type="entry name" value="DNA-DIRECTED RNA POLYMERASE"/>
    <property type="match status" value="1"/>
</dbReference>
<evidence type="ECO:0000256" key="4">
    <source>
        <dbReference type="ARBA" id="ARBA00022679"/>
    </source>
</evidence>
<feature type="binding site" evidence="10">
    <location>
        <position position="866"/>
    </location>
    <ligand>
        <name>Zn(2+)</name>
        <dbReference type="ChEBI" id="CHEBI:29105"/>
        <label>2</label>
    </ligand>
</feature>
<proteinExistence type="inferred from homology"/>
<dbReference type="NCBIfam" id="TIGR02386">
    <property type="entry name" value="rpoC_TIGR"/>
    <property type="match status" value="1"/>
</dbReference>
<keyword evidence="4 10" id="KW-0808">Transferase</keyword>
<dbReference type="EC" id="2.7.7.6" evidence="10"/>
<gene>
    <name evidence="10" type="primary">rpoC</name>
    <name evidence="13" type="ORF">FD145_802</name>
</gene>
<dbReference type="HAMAP" id="MF_01322">
    <property type="entry name" value="RNApol_bact_RpoC"/>
    <property type="match status" value="1"/>
</dbReference>
<comment type="cofactor">
    <cofactor evidence="10">
        <name>Mg(2+)</name>
        <dbReference type="ChEBI" id="CHEBI:18420"/>
    </cofactor>
    <text evidence="10">Binds 1 Mg(2+) ion per subunit.</text>
</comment>
<dbReference type="InterPro" id="IPR038120">
    <property type="entry name" value="Rpb1_funnel_sf"/>
</dbReference>
<comment type="cofactor">
    <cofactor evidence="10">
        <name>Zn(2+)</name>
        <dbReference type="ChEBI" id="CHEBI:29105"/>
    </cofactor>
    <text evidence="10">Binds 2 Zn(2+) ions per subunit.</text>
</comment>
<feature type="binding site" evidence="10">
    <location>
        <position position="83"/>
    </location>
    <ligand>
        <name>Zn(2+)</name>
        <dbReference type="ChEBI" id="CHEBI:29105"/>
        <label>1</label>
    </ligand>
</feature>
<dbReference type="GO" id="GO:0000428">
    <property type="term" value="C:DNA-directed RNA polymerase complex"/>
    <property type="evidence" value="ECO:0007669"/>
    <property type="project" value="UniProtKB-KW"/>
</dbReference>
<dbReference type="InterPro" id="IPR007081">
    <property type="entry name" value="RNA_pol_Rpb1_5"/>
</dbReference>
<dbReference type="GO" id="GO:0006351">
    <property type="term" value="P:DNA-templated transcription"/>
    <property type="evidence" value="ECO:0007669"/>
    <property type="project" value="UniProtKB-UniRule"/>
</dbReference>
<dbReference type="GO" id="GO:0008270">
    <property type="term" value="F:zinc ion binding"/>
    <property type="evidence" value="ECO:0007669"/>
    <property type="project" value="UniProtKB-UniRule"/>
</dbReference>
<dbReference type="InterPro" id="IPR000722">
    <property type="entry name" value="RNA_pol_asu"/>
</dbReference>
<feature type="binding site" evidence="10">
    <location>
        <position position="80"/>
    </location>
    <ligand>
        <name>Zn(2+)</name>
        <dbReference type="ChEBI" id="CHEBI:29105"/>
        <label>1</label>
    </ligand>
</feature>
<dbReference type="NCBIfam" id="TIGR02388">
    <property type="entry name" value="rpoC2_cyan"/>
    <property type="match status" value="1"/>
</dbReference>
<dbReference type="GO" id="GO:0000287">
    <property type="term" value="F:magnesium ion binding"/>
    <property type="evidence" value="ECO:0007669"/>
    <property type="project" value="UniProtKB-UniRule"/>
</dbReference>
<dbReference type="InterPro" id="IPR042102">
    <property type="entry name" value="RNA_pol_Rpb1_3_sf"/>
</dbReference>
<dbReference type="InterPro" id="IPR045867">
    <property type="entry name" value="DNA-dir_RpoC_beta_prime"/>
</dbReference>
<dbReference type="Proteomes" id="UP000488506">
    <property type="component" value="Unassembled WGS sequence"/>
</dbReference>
<dbReference type="InterPro" id="IPR012756">
    <property type="entry name" value="DNA-dir_RpoC2_beta_pp"/>
</dbReference>
<dbReference type="InterPro" id="IPR007066">
    <property type="entry name" value="RNA_pol_Rpb1_3"/>
</dbReference>
<dbReference type="Gene3D" id="2.40.40.20">
    <property type="match status" value="1"/>
</dbReference>
<dbReference type="InterPro" id="IPR044893">
    <property type="entry name" value="RNA_pol_Rpb1_clamp_domain"/>
</dbReference>
<evidence type="ECO:0000313" key="14">
    <source>
        <dbReference type="Proteomes" id="UP000488506"/>
    </source>
</evidence>
<dbReference type="Pfam" id="PF04997">
    <property type="entry name" value="RNA_pol_Rpb1_1"/>
    <property type="match status" value="1"/>
</dbReference>
<dbReference type="Pfam" id="PF04998">
    <property type="entry name" value="RNA_pol_Rpb1_5"/>
    <property type="match status" value="1"/>
</dbReference>
<comment type="subunit">
    <text evidence="10">The RNAP catalytic core consists of 2 alpha, 1 beta, 1 beta' and 1 omega subunit. When a sigma factor is associated with the core the holoenzyme is formed, which can initiate transcription.</text>
</comment>
<dbReference type="Gene3D" id="1.10.150.390">
    <property type="match status" value="1"/>
</dbReference>
<dbReference type="GO" id="GO:0003899">
    <property type="term" value="F:DNA-directed RNA polymerase activity"/>
    <property type="evidence" value="ECO:0007669"/>
    <property type="project" value="UniProtKB-UniRule"/>
</dbReference>
<comment type="catalytic activity">
    <reaction evidence="9 10 11">
        <text>RNA(n) + a ribonucleoside 5'-triphosphate = RNA(n+1) + diphosphate</text>
        <dbReference type="Rhea" id="RHEA:21248"/>
        <dbReference type="Rhea" id="RHEA-COMP:14527"/>
        <dbReference type="Rhea" id="RHEA-COMP:17342"/>
        <dbReference type="ChEBI" id="CHEBI:33019"/>
        <dbReference type="ChEBI" id="CHEBI:61557"/>
        <dbReference type="ChEBI" id="CHEBI:140395"/>
        <dbReference type="EC" id="2.7.7.6"/>
    </reaction>
</comment>
<keyword evidence="7 10" id="KW-0862">Zinc</keyword>
<organism evidence="13 14">
    <name type="scientific">Candidatus Saganbacteria bacterium</name>
    <dbReference type="NCBI Taxonomy" id="2575572"/>
    <lineage>
        <taxon>Bacteria</taxon>
        <taxon>Bacillati</taxon>
        <taxon>Saganbacteria</taxon>
    </lineage>
</organism>
<dbReference type="FunFam" id="1.10.150.390:FF:000002">
    <property type="entry name" value="DNA-directed RNA polymerase subunit beta"/>
    <property type="match status" value="1"/>
</dbReference>
<keyword evidence="3 10" id="KW-0240">DNA-directed RNA polymerase</keyword>
<feature type="binding site" evidence="10">
    <location>
        <position position="873"/>
    </location>
    <ligand>
        <name>Zn(2+)</name>
        <dbReference type="ChEBI" id="CHEBI:29105"/>
        <label>2</label>
    </ligand>
</feature>
<evidence type="ECO:0000256" key="1">
    <source>
        <dbReference type="ARBA" id="ARBA00004026"/>
    </source>
</evidence>
<dbReference type="Gene3D" id="1.10.132.30">
    <property type="match status" value="1"/>
</dbReference>
<dbReference type="SUPFAM" id="SSF64484">
    <property type="entry name" value="beta and beta-prime subunits of DNA dependent RNA-polymerase"/>
    <property type="match status" value="1"/>
</dbReference>
<dbReference type="Gene3D" id="1.10.1790.20">
    <property type="match status" value="1"/>
</dbReference>
<feature type="binding site" evidence="10">
    <location>
        <position position="459"/>
    </location>
    <ligand>
        <name>Mg(2+)</name>
        <dbReference type="ChEBI" id="CHEBI:18420"/>
    </ligand>
</feature>
<feature type="binding site" evidence="10">
    <location>
        <position position="461"/>
    </location>
    <ligand>
        <name>Mg(2+)</name>
        <dbReference type="ChEBI" id="CHEBI:18420"/>
    </ligand>
</feature>
<dbReference type="Gene3D" id="1.10.40.90">
    <property type="match status" value="1"/>
</dbReference>
<comment type="caution">
    <text evidence="13">The sequence shown here is derived from an EMBL/GenBank/DDBJ whole genome shotgun (WGS) entry which is preliminary data.</text>
</comment>
<evidence type="ECO:0000256" key="10">
    <source>
        <dbReference type="HAMAP-Rule" id="MF_01322"/>
    </source>
</evidence>
<evidence type="ECO:0000256" key="6">
    <source>
        <dbReference type="ARBA" id="ARBA00022723"/>
    </source>
</evidence>
<dbReference type="Pfam" id="PF04983">
    <property type="entry name" value="RNA_pol_Rpb1_3"/>
    <property type="match status" value="1"/>
</dbReference>
<feature type="binding site" evidence="10">
    <location>
        <position position="457"/>
    </location>
    <ligand>
        <name>Mg(2+)</name>
        <dbReference type="ChEBI" id="CHEBI:18420"/>
    </ligand>
</feature>
<keyword evidence="10" id="KW-0460">Magnesium</keyword>
<comment type="function">
    <text evidence="1 10 11">DNA-dependent RNA polymerase catalyzes the transcription of DNA into RNA using the four ribonucleoside triphosphates as substrates.</text>
</comment>